<reference evidence="2" key="1">
    <citation type="journal article" date="2020" name="bioRxiv">
        <title>Historical genomics reveals the evolutionary mechanisms behind multiple outbreaks of the host-specific coffee wilt pathogen Fusarium xylarioides.</title>
        <authorList>
            <person name="Peck D."/>
            <person name="Nowell R.W."/>
            <person name="Flood J."/>
            <person name="Ryan M.J."/>
            <person name="Barraclough T.G."/>
        </authorList>
    </citation>
    <scope>NUCLEOTIDE SEQUENCE</scope>
    <source>
        <strain evidence="2">IMI 127659i</strain>
    </source>
</reference>
<protein>
    <submittedName>
        <fullName evidence="2">Uncharacterized protein</fullName>
    </submittedName>
</protein>
<evidence type="ECO:0000256" key="1">
    <source>
        <dbReference type="SAM" id="MobiDB-lite"/>
    </source>
</evidence>
<dbReference type="EMBL" id="JADFTT010000651">
    <property type="protein sequence ID" value="KAG5759525.1"/>
    <property type="molecule type" value="Genomic_DNA"/>
</dbReference>
<dbReference type="Proteomes" id="UP000750502">
    <property type="component" value="Unassembled WGS sequence"/>
</dbReference>
<feature type="compositionally biased region" description="Polar residues" evidence="1">
    <location>
        <begin position="550"/>
        <end position="572"/>
    </location>
</feature>
<feature type="region of interest" description="Disordered" evidence="1">
    <location>
        <begin position="550"/>
        <end position="578"/>
    </location>
</feature>
<reference evidence="2" key="2">
    <citation type="submission" date="2020-10" db="EMBL/GenBank/DDBJ databases">
        <authorList>
            <person name="Peck L.D."/>
            <person name="Nowell R.W."/>
            <person name="Flood J."/>
            <person name="Ryan M.J."/>
            <person name="Barraclough T.G."/>
        </authorList>
    </citation>
    <scope>NUCLEOTIDE SEQUENCE</scope>
    <source>
        <strain evidence="2">IMI 127659i</strain>
    </source>
</reference>
<gene>
    <name evidence="2" type="ORF">H9Q72_012353</name>
</gene>
<keyword evidence="3" id="KW-1185">Reference proteome</keyword>
<evidence type="ECO:0000313" key="2">
    <source>
        <dbReference type="EMBL" id="KAG5759525.1"/>
    </source>
</evidence>
<proteinExistence type="predicted"/>
<dbReference type="AlphaFoldDB" id="A0A9P7HHP2"/>
<comment type="caution">
    <text evidence="2">The sequence shown here is derived from an EMBL/GenBank/DDBJ whole genome shotgun (WGS) entry which is preliminary data.</text>
</comment>
<name>A0A9P7HHP2_9HYPO</name>
<sequence length="937" mass="106361">MASSASAPATGRISRNKEGFKDFLQRASGLDLDAPGSELFQLNERSKELDNLAVGFRHHSVRTQLQQDTHLDLYRQWASVVLAGKESSSDFSDGDLDRLCFPDPSRGAQPWARLESQLRRFLVFAIERCVPRSIEDDSISYQVLVHYRRSMCFWVLRKYPERAIDPPKRGWLQATMTEMMRYLQNQVKIRTHRASSPNRTRLAECHHLAWVLGRLAALRPGSLGMPDRMGNRHLPYLVWGDLQIERTSTIGVFYVKMTIRNLKTNSIDPQKAHSNQVLTISLNSPRGTMTFELSAPHRILTIALRRGVLVGINNLDDLFTQRQRYILIKDEFKDKPVLLKGKNAGRSVQEDQPMTSLALTEYLKLRGTKIGLTKSITFYSIRRNTAMDLVSNLGPYMARAIMAHEPDSVGMEKYYISSRTAIPDLMSMAIGDDSSGINNRPIDESLAFSRLNEEQRRQLGPMLNDFFRTLRERDDEYPHDGDKKAKKNRDRVIRRAALRAAMKQLSQEQQATTTIDESNLQIEELQSMCNTFNQHVLKEATRIIATETPEFSANDENTTSVDESMDSTSLNLSVDFPEDNREIPEDDAEDQFRAQIADNQTIDTFPDELEDINQLSEIDYGAAARAAMEIWLNVGEEHSAFGTKQQQGATVVCPRCQEDETVDEETKAKRYAPSRLPRHIDSEFHSGFKRFMRRAVIDAKQNNLQGLRCEICVNIAPPNTEVPAHSSQKTLARHIDMSTSSKLSTADIGVDQWWAGKSSEAKKEIYAAHDRVKTEIGWYDPDFRGDIQHKARTKRQFQRFDDRQLSEFSTTVKYSTDEELPHPIPIGRGIYRGSTPGQFEEYLNSNPALVDLAQMTEMPAADGANLLTQKGILESPELSSIIKFGPMPSASELGREPQFPARFAHLIQLGPMPGTPGYEKESIVDQIERESKILRKE</sequence>
<evidence type="ECO:0000313" key="3">
    <source>
        <dbReference type="Proteomes" id="UP000750502"/>
    </source>
</evidence>
<organism evidence="2 3">
    <name type="scientific">Fusarium xylarioides</name>
    <dbReference type="NCBI Taxonomy" id="221167"/>
    <lineage>
        <taxon>Eukaryota</taxon>
        <taxon>Fungi</taxon>
        <taxon>Dikarya</taxon>
        <taxon>Ascomycota</taxon>
        <taxon>Pezizomycotina</taxon>
        <taxon>Sordariomycetes</taxon>
        <taxon>Hypocreomycetidae</taxon>
        <taxon>Hypocreales</taxon>
        <taxon>Nectriaceae</taxon>
        <taxon>Fusarium</taxon>
        <taxon>Fusarium fujikuroi species complex</taxon>
    </lineage>
</organism>
<dbReference type="OrthoDB" id="5067681at2759"/>
<accession>A0A9P7HHP2</accession>